<dbReference type="Proteomes" id="UP001056610">
    <property type="component" value="Chromosome"/>
</dbReference>
<evidence type="ECO:0000313" key="1">
    <source>
        <dbReference type="EMBL" id="UQX10107.1"/>
    </source>
</evidence>
<evidence type="ECO:0000313" key="2">
    <source>
        <dbReference type="Proteomes" id="UP001056610"/>
    </source>
</evidence>
<name>A0ABY4QGG9_9MYCO</name>
<keyword evidence="2" id="KW-1185">Reference proteome</keyword>
<accession>A0ABY4QGG9</accession>
<gene>
    <name evidence="1" type="ORF">M5I08_18155</name>
</gene>
<protein>
    <submittedName>
        <fullName evidence="1">Uncharacterized protein</fullName>
    </submittedName>
</protein>
<reference evidence="1" key="1">
    <citation type="submission" date="2022-05" db="EMBL/GenBank/DDBJ databases">
        <title>A methanotrophic Mycobacterium dominates a cave microbial ecosystem.</title>
        <authorList>
            <person name="Van Spanning R.J.M."/>
            <person name="Guan Q."/>
            <person name="Melkonian C."/>
            <person name="Gallant J."/>
            <person name="Polerecky L."/>
            <person name="Flot J.-F."/>
            <person name="Brandt B.W."/>
            <person name="Braster M."/>
            <person name="Iturbe Espinoza P."/>
            <person name="Aerts J."/>
            <person name="Meima-Franke M."/>
            <person name="Piersma S.R."/>
            <person name="Bunduc C."/>
            <person name="Ummels R."/>
            <person name="Pain A."/>
            <person name="Fleming E.J."/>
            <person name="van der Wel N."/>
            <person name="Gherman V.D."/>
            <person name="Sarbu S.M."/>
            <person name="Bodelier P.L.E."/>
            <person name="Bitter W."/>
        </authorList>
    </citation>
    <scope>NUCLEOTIDE SEQUENCE</scope>
    <source>
        <strain evidence="1">Sulfur Cave</strain>
    </source>
</reference>
<sequence>MVRSTYLSAVATRIDSFWVADHLNSLFPWSMAQPKCVGAIRLAPKVDAELEPWTVLWASGRPKPYGAHAPWYRRDRSGPA</sequence>
<dbReference type="EMBL" id="CP097320">
    <property type="protein sequence ID" value="UQX10107.1"/>
    <property type="molecule type" value="Genomic_DNA"/>
</dbReference>
<organism evidence="1 2">
    <name type="scientific">Candidatus Mycobacterium methanotrophicum</name>
    <dbReference type="NCBI Taxonomy" id="2943498"/>
    <lineage>
        <taxon>Bacteria</taxon>
        <taxon>Bacillati</taxon>
        <taxon>Actinomycetota</taxon>
        <taxon>Actinomycetes</taxon>
        <taxon>Mycobacteriales</taxon>
        <taxon>Mycobacteriaceae</taxon>
        <taxon>Mycobacterium</taxon>
    </lineage>
</organism>
<proteinExistence type="predicted"/>